<dbReference type="PANTHER" id="PTHR21392">
    <property type="entry name" value="TRNA-URIDINE AMINOCARBOXYPROPYLTRANSFERASE 2"/>
    <property type="match status" value="1"/>
</dbReference>
<evidence type="ECO:0000256" key="1">
    <source>
        <dbReference type="ARBA" id="ARBA00012386"/>
    </source>
</evidence>
<dbReference type="InterPro" id="IPR039262">
    <property type="entry name" value="DTWD2/TAPT"/>
</dbReference>
<dbReference type="SMART" id="SM01144">
    <property type="entry name" value="DTW"/>
    <property type="match status" value="1"/>
</dbReference>
<keyword evidence="8" id="KW-1185">Reference proteome</keyword>
<comment type="similarity">
    <text evidence="5">Belongs to the TDD superfamily. DTWD2 family.</text>
</comment>
<dbReference type="GO" id="GO:0008033">
    <property type="term" value="P:tRNA processing"/>
    <property type="evidence" value="ECO:0007669"/>
    <property type="project" value="UniProtKB-KW"/>
</dbReference>
<dbReference type="GeneID" id="303188158"/>
<evidence type="ECO:0000256" key="5">
    <source>
        <dbReference type="ARBA" id="ARBA00034489"/>
    </source>
</evidence>
<name>A0A368LM15_9VIBR</name>
<dbReference type="EMBL" id="QPGL01000001">
    <property type="protein sequence ID" value="RCS72922.1"/>
    <property type="molecule type" value="Genomic_DNA"/>
</dbReference>
<protein>
    <recommendedName>
        <fullName evidence="1">tRNA-uridine aminocarboxypropyltransferase</fullName>
        <ecNumber evidence="1">2.5.1.25</ecNumber>
    </recommendedName>
</protein>
<keyword evidence="3" id="KW-0949">S-adenosyl-L-methionine</keyword>
<evidence type="ECO:0000259" key="6">
    <source>
        <dbReference type="SMART" id="SM01144"/>
    </source>
</evidence>
<proteinExistence type="inferred from homology"/>
<dbReference type="RefSeq" id="WP_086960910.1">
    <property type="nucleotide sequence ID" value="NZ_FUKS01000036.1"/>
</dbReference>
<dbReference type="Proteomes" id="UP000252479">
    <property type="component" value="Unassembled WGS sequence"/>
</dbReference>
<evidence type="ECO:0000256" key="4">
    <source>
        <dbReference type="ARBA" id="ARBA00022694"/>
    </source>
</evidence>
<keyword evidence="4" id="KW-0819">tRNA processing</keyword>
<dbReference type="Pfam" id="PF03942">
    <property type="entry name" value="DTW"/>
    <property type="match status" value="1"/>
</dbReference>
<dbReference type="PANTHER" id="PTHR21392:SF0">
    <property type="entry name" value="TRNA-URIDINE AMINOCARBOXYPROPYLTRANSFERASE 2"/>
    <property type="match status" value="1"/>
</dbReference>
<dbReference type="GO" id="GO:0016432">
    <property type="term" value="F:tRNA-uridine aminocarboxypropyltransferase activity"/>
    <property type="evidence" value="ECO:0007669"/>
    <property type="project" value="UniProtKB-EC"/>
</dbReference>
<keyword evidence="2" id="KW-0808">Transferase</keyword>
<reference evidence="7 8" key="1">
    <citation type="journal article" date="2017" name="Elife">
        <title>Extensive horizontal gene transfer in cheese-associated bacteria.</title>
        <authorList>
            <person name="Bonham K.S."/>
            <person name="Wolfe B.E."/>
            <person name="Dutton R.J."/>
        </authorList>
    </citation>
    <scope>NUCLEOTIDE SEQUENCE [LARGE SCALE GENOMIC DNA]</scope>
    <source>
        <strain evidence="7 8">JB196</strain>
    </source>
</reference>
<accession>A0A368LM15</accession>
<dbReference type="InterPro" id="IPR005636">
    <property type="entry name" value="DTW"/>
</dbReference>
<sequence length="212" mass="24148">MSRYCLQCGKANNACICNWIKPIDSQTQLVILQHPSETKRPMGTAKILHLSLQGCECLVGENFSSNIRLNQLLLDEEYVSIVLYPSQESCLLSEETLNVMNPSDKKIRLIIIDGTWKKAYKIWQLSTNLHGLAQIALPKDLVGNYRIRKAPTEQHLSTVEAGFHALSLIDPENDFSPLMHTFTQMVDYQITQMPEGVFESNYVRYSNNKKNN</sequence>
<gene>
    <name evidence="7" type="ORF">CIK83_04470</name>
</gene>
<evidence type="ECO:0000313" key="8">
    <source>
        <dbReference type="Proteomes" id="UP000252479"/>
    </source>
</evidence>
<comment type="caution">
    <text evidence="7">The sequence shown here is derived from an EMBL/GenBank/DDBJ whole genome shotgun (WGS) entry which is preliminary data.</text>
</comment>
<dbReference type="AlphaFoldDB" id="A0A368LM15"/>
<evidence type="ECO:0000256" key="3">
    <source>
        <dbReference type="ARBA" id="ARBA00022691"/>
    </source>
</evidence>
<evidence type="ECO:0000313" key="7">
    <source>
        <dbReference type="EMBL" id="RCS72922.1"/>
    </source>
</evidence>
<dbReference type="EC" id="2.5.1.25" evidence="1"/>
<feature type="domain" description="DTW" evidence="6">
    <location>
        <begin position="1"/>
        <end position="194"/>
    </location>
</feature>
<evidence type="ECO:0000256" key="2">
    <source>
        <dbReference type="ARBA" id="ARBA00022679"/>
    </source>
</evidence>
<organism evidence="7 8">
    <name type="scientific">Vibrio casei</name>
    <dbReference type="NCBI Taxonomy" id="673372"/>
    <lineage>
        <taxon>Bacteria</taxon>
        <taxon>Pseudomonadati</taxon>
        <taxon>Pseudomonadota</taxon>
        <taxon>Gammaproteobacteria</taxon>
        <taxon>Vibrionales</taxon>
        <taxon>Vibrionaceae</taxon>
        <taxon>Vibrio</taxon>
    </lineage>
</organism>